<feature type="coiled-coil region" evidence="1">
    <location>
        <begin position="263"/>
        <end position="290"/>
    </location>
</feature>
<evidence type="ECO:0000259" key="2">
    <source>
        <dbReference type="Pfam" id="PF12325"/>
    </source>
</evidence>
<keyword evidence="4" id="KW-1185">Reference proteome</keyword>
<dbReference type="STRING" id="1198029.A0A1U7LSH4"/>
<dbReference type="PANTHER" id="PTHR46515">
    <property type="entry name" value="TATA ELEMENT MODULATORY FACTOR TMF1"/>
    <property type="match status" value="1"/>
</dbReference>
<dbReference type="Proteomes" id="UP000186594">
    <property type="component" value="Unassembled WGS sequence"/>
</dbReference>
<dbReference type="GO" id="GO:0005794">
    <property type="term" value="C:Golgi apparatus"/>
    <property type="evidence" value="ECO:0007669"/>
    <property type="project" value="TreeGrafter"/>
</dbReference>
<dbReference type="EMBL" id="LXFE01000360">
    <property type="protein sequence ID" value="OLL25568.1"/>
    <property type="molecule type" value="Genomic_DNA"/>
</dbReference>
<dbReference type="OMA" id="NWESIEF"/>
<dbReference type="AlphaFoldDB" id="A0A1U7LSH4"/>
<dbReference type="OrthoDB" id="74178at2759"/>
<dbReference type="PANTHER" id="PTHR46515:SF1">
    <property type="entry name" value="TATA ELEMENT MODULATORY FACTOR"/>
    <property type="match status" value="1"/>
</dbReference>
<comment type="caution">
    <text evidence="3">The sequence shown here is derived from an EMBL/GenBank/DDBJ whole genome shotgun (WGS) entry which is preliminary data.</text>
</comment>
<gene>
    <name evidence="3" type="ORF">NEOLI_001133</name>
</gene>
<evidence type="ECO:0000313" key="4">
    <source>
        <dbReference type="Proteomes" id="UP000186594"/>
    </source>
</evidence>
<feature type="non-terminal residue" evidence="3">
    <location>
        <position position="482"/>
    </location>
</feature>
<name>A0A1U7LSH4_NEOID</name>
<dbReference type="GO" id="GO:0005783">
    <property type="term" value="C:endoplasmic reticulum"/>
    <property type="evidence" value="ECO:0007669"/>
    <property type="project" value="TreeGrafter"/>
</dbReference>
<evidence type="ECO:0000256" key="1">
    <source>
        <dbReference type="SAM" id="Coils"/>
    </source>
</evidence>
<feature type="domain" description="TATA element modulatory factor 1 TATA binding" evidence="2">
    <location>
        <begin position="372"/>
        <end position="482"/>
    </location>
</feature>
<feature type="coiled-coil region" evidence="1">
    <location>
        <begin position="18"/>
        <end position="45"/>
    </location>
</feature>
<sequence>MNTIKRLRVKSTEDQKSIEDINKKLSKIEKDNADSQEKIKKLVETDRRQKEQIKSLSKLQIERNAALTSVSQLQSQLTELSARMEKNIENALQESSDREQRAQKELQDTIGRLRTESDNVQAQTMNELRRVTSELERSIATELELRREISDLENQLEIQRYRAEETSERYLNAGQNELTHKLESTRNQYSQSSLKWQQTEARLNALYDQLRLEKVDLELQKTQAWDKLRDMTDKVTITSDAQCRAETSLENLRKEYEIVTDSNRMKDDEISHLLTKIENLEQNLTQISTSSDHSAPHLSIERCNSISPPDEMSMKNSKEFPLPRIDSSSAIPDILEEHQVMSPDRRPSKMTFETYGPGTSIPPQDTISVQTANAGSVSIGIIERMSTAMRKLEGDLALSRQEILRLSSQRDEVRAACLELSKELEIRKSIEKKNIELQKQVFGLEERFHATLELLGEKSETIEEMQQDIIDLKAMYKEQIQE</sequence>
<keyword evidence="1" id="KW-0175">Coiled coil</keyword>
<evidence type="ECO:0000313" key="3">
    <source>
        <dbReference type="EMBL" id="OLL25568.1"/>
    </source>
</evidence>
<protein>
    <submittedName>
        <fullName evidence="3">Protein SGM1</fullName>
    </submittedName>
</protein>
<accession>A0A1U7LSH4</accession>
<reference evidence="3 4" key="1">
    <citation type="submission" date="2016-04" db="EMBL/GenBank/DDBJ databases">
        <title>Evolutionary innovation and constraint leading to complex multicellularity in the Ascomycota.</title>
        <authorList>
            <person name="Cisse O."/>
            <person name="Nguyen A."/>
            <person name="Hewitt D.A."/>
            <person name="Jedd G."/>
            <person name="Stajich J.E."/>
        </authorList>
    </citation>
    <scope>NUCLEOTIDE SEQUENCE [LARGE SCALE GENOMIC DNA]</scope>
    <source>
        <strain evidence="3 4">DAH-3</strain>
    </source>
</reference>
<proteinExistence type="predicted"/>
<dbReference type="InterPro" id="IPR022091">
    <property type="entry name" value="TMF_TATA-bd"/>
</dbReference>
<organism evidence="3 4">
    <name type="scientific">Neolecta irregularis (strain DAH-3)</name>
    <dbReference type="NCBI Taxonomy" id="1198029"/>
    <lineage>
        <taxon>Eukaryota</taxon>
        <taxon>Fungi</taxon>
        <taxon>Dikarya</taxon>
        <taxon>Ascomycota</taxon>
        <taxon>Taphrinomycotina</taxon>
        <taxon>Neolectales</taxon>
        <taxon>Neolectaceae</taxon>
        <taxon>Neolecta</taxon>
    </lineage>
</organism>
<feature type="coiled-coil region" evidence="1">
    <location>
        <begin position="382"/>
        <end position="482"/>
    </location>
</feature>
<dbReference type="InterPro" id="IPR052602">
    <property type="entry name" value="Growth_transcription_reg"/>
</dbReference>
<feature type="coiled-coil region" evidence="1">
    <location>
        <begin position="70"/>
        <end position="169"/>
    </location>
</feature>
<dbReference type="Pfam" id="PF12325">
    <property type="entry name" value="TMF_TATA_bd"/>
    <property type="match status" value="1"/>
</dbReference>